<feature type="region of interest" description="Disordered" evidence="1">
    <location>
        <begin position="125"/>
        <end position="154"/>
    </location>
</feature>
<comment type="caution">
    <text evidence="2">The sequence shown here is derived from an EMBL/GenBank/DDBJ whole genome shotgun (WGS) entry which is preliminary data.</text>
</comment>
<keyword evidence="3" id="KW-1185">Reference proteome</keyword>
<reference evidence="3" key="1">
    <citation type="journal article" date="2019" name="Int. J. Syst. Evol. Microbiol.">
        <title>The Global Catalogue of Microorganisms (GCM) 10K type strain sequencing project: providing services to taxonomists for standard genome sequencing and annotation.</title>
        <authorList>
            <consortium name="The Broad Institute Genomics Platform"/>
            <consortium name="The Broad Institute Genome Sequencing Center for Infectious Disease"/>
            <person name="Wu L."/>
            <person name="Ma J."/>
        </authorList>
    </citation>
    <scope>NUCLEOTIDE SEQUENCE [LARGE SCALE GENOMIC DNA]</scope>
    <source>
        <strain evidence="3">KCTC 5701</strain>
    </source>
</reference>
<organism evidence="2 3">
    <name type="scientific">Streptomyces nogalater</name>
    <dbReference type="NCBI Taxonomy" id="38314"/>
    <lineage>
        <taxon>Bacteria</taxon>
        <taxon>Bacillati</taxon>
        <taxon>Actinomycetota</taxon>
        <taxon>Actinomycetes</taxon>
        <taxon>Kitasatosporales</taxon>
        <taxon>Streptomycetaceae</taxon>
        <taxon>Streptomyces</taxon>
    </lineage>
</organism>
<evidence type="ECO:0000256" key="1">
    <source>
        <dbReference type="SAM" id="MobiDB-lite"/>
    </source>
</evidence>
<dbReference type="Proteomes" id="UP001596065">
    <property type="component" value="Unassembled WGS sequence"/>
</dbReference>
<dbReference type="InterPro" id="IPR018727">
    <property type="entry name" value="DUF2267"/>
</dbReference>
<feature type="compositionally biased region" description="Polar residues" evidence="1">
    <location>
        <begin position="136"/>
        <end position="154"/>
    </location>
</feature>
<evidence type="ECO:0000313" key="3">
    <source>
        <dbReference type="Proteomes" id="UP001596065"/>
    </source>
</evidence>
<dbReference type="Gene3D" id="1.10.490.110">
    <property type="entry name" value="Uncharacterized conserved protein DUF2267"/>
    <property type="match status" value="1"/>
</dbReference>
<dbReference type="RefSeq" id="WP_344351405.1">
    <property type="nucleotide sequence ID" value="NZ_BAAASM010000045.1"/>
</dbReference>
<sequence length="154" mass="16643">MISHQQLVEEVASRTRLDDTEAADAAVHLVLAALSSRLDQPRREHLRKAVPAHERPALRYGADTADDSAVSLDDLLADVARPAGATPEQALFLAQTVVCRIAAEDTDLAADLLHALPDEFGTLFEEPDRIPERTSHTTTTQAASGETETPGQDR</sequence>
<proteinExistence type="predicted"/>
<feature type="compositionally biased region" description="Basic and acidic residues" evidence="1">
    <location>
        <begin position="126"/>
        <end position="135"/>
    </location>
</feature>
<dbReference type="InterPro" id="IPR038282">
    <property type="entry name" value="DUF2267_sf"/>
</dbReference>
<dbReference type="Pfam" id="PF10025">
    <property type="entry name" value="DUF2267"/>
    <property type="match status" value="1"/>
</dbReference>
<evidence type="ECO:0000313" key="2">
    <source>
        <dbReference type="EMBL" id="MFC5660321.1"/>
    </source>
</evidence>
<protein>
    <submittedName>
        <fullName evidence="2">DUF2267 domain-containing protein</fullName>
    </submittedName>
</protein>
<accession>A0ABW0WQ23</accession>
<dbReference type="EMBL" id="JBHSOE010000093">
    <property type="protein sequence ID" value="MFC5660321.1"/>
    <property type="molecule type" value="Genomic_DNA"/>
</dbReference>
<name>A0ABW0WQ23_STRNO</name>
<gene>
    <name evidence="2" type="ORF">ACFP3J_33260</name>
</gene>